<gene>
    <name evidence="3" type="ORF">PODLI_1B042452</name>
</gene>
<keyword evidence="1" id="KW-0812">Transmembrane</keyword>
<evidence type="ECO:0000313" key="3">
    <source>
        <dbReference type="EMBL" id="CAI5797093.1"/>
    </source>
</evidence>
<keyword evidence="2" id="KW-0732">Signal</keyword>
<sequence length="154" mass="16844">MAGPRGGRRLAVLLLAALLRARGLLCAAAAPSGELRSPLLICRVDNNSIQVFCMPGFQHPPVTYHWELKNTFLSDQPVVSIKGSLNPSEQITCTITTANSNASTSISVQKCYLSGITANGRNRRITRVLFIICVIVMVVVSWFLLYRKSLAAER</sequence>
<reference evidence="3" key="1">
    <citation type="submission" date="2022-12" db="EMBL/GenBank/DDBJ databases">
        <authorList>
            <person name="Alioto T."/>
            <person name="Alioto T."/>
            <person name="Gomez Garrido J."/>
        </authorList>
    </citation>
    <scope>NUCLEOTIDE SEQUENCE</scope>
</reference>
<keyword evidence="4" id="KW-1185">Reference proteome</keyword>
<evidence type="ECO:0000256" key="1">
    <source>
        <dbReference type="SAM" id="Phobius"/>
    </source>
</evidence>
<dbReference type="AlphaFoldDB" id="A0AA35PTA1"/>
<organism evidence="3 4">
    <name type="scientific">Podarcis lilfordi</name>
    <name type="common">Lilford's wall lizard</name>
    <dbReference type="NCBI Taxonomy" id="74358"/>
    <lineage>
        <taxon>Eukaryota</taxon>
        <taxon>Metazoa</taxon>
        <taxon>Chordata</taxon>
        <taxon>Craniata</taxon>
        <taxon>Vertebrata</taxon>
        <taxon>Euteleostomi</taxon>
        <taxon>Lepidosauria</taxon>
        <taxon>Squamata</taxon>
        <taxon>Bifurcata</taxon>
        <taxon>Unidentata</taxon>
        <taxon>Episquamata</taxon>
        <taxon>Laterata</taxon>
        <taxon>Lacertibaenia</taxon>
        <taxon>Lacertidae</taxon>
        <taxon>Podarcis</taxon>
    </lineage>
</organism>
<keyword evidence="1" id="KW-0472">Membrane</keyword>
<feature type="transmembrane region" description="Helical" evidence="1">
    <location>
        <begin position="128"/>
        <end position="146"/>
    </location>
</feature>
<keyword evidence="1" id="KW-1133">Transmembrane helix</keyword>
<evidence type="ECO:0000313" key="4">
    <source>
        <dbReference type="Proteomes" id="UP001178461"/>
    </source>
</evidence>
<evidence type="ECO:0008006" key="5">
    <source>
        <dbReference type="Google" id="ProtNLM"/>
    </source>
</evidence>
<dbReference type="InterPro" id="IPR013783">
    <property type="entry name" value="Ig-like_fold"/>
</dbReference>
<dbReference type="Gene3D" id="2.60.40.10">
    <property type="entry name" value="Immunoglobulins"/>
    <property type="match status" value="1"/>
</dbReference>
<feature type="chain" id="PRO_5041378728" description="Ig-like domain-containing protein" evidence="2">
    <location>
        <begin position="24"/>
        <end position="154"/>
    </location>
</feature>
<dbReference type="Proteomes" id="UP001178461">
    <property type="component" value="Chromosome 17"/>
</dbReference>
<name>A0AA35PTA1_9SAUR</name>
<evidence type="ECO:0000256" key="2">
    <source>
        <dbReference type="SAM" id="SignalP"/>
    </source>
</evidence>
<protein>
    <recommendedName>
        <fullName evidence="5">Ig-like domain-containing protein</fullName>
    </recommendedName>
</protein>
<proteinExistence type="predicted"/>
<feature type="signal peptide" evidence="2">
    <location>
        <begin position="1"/>
        <end position="23"/>
    </location>
</feature>
<dbReference type="EMBL" id="OX395142">
    <property type="protein sequence ID" value="CAI5797093.1"/>
    <property type="molecule type" value="Genomic_DNA"/>
</dbReference>
<accession>A0AA35PTA1</accession>